<dbReference type="EMBL" id="LT981265">
    <property type="protein sequence ID" value="SPC33735.1"/>
    <property type="molecule type" value="Genomic_DNA"/>
</dbReference>
<dbReference type="GO" id="GO:0008047">
    <property type="term" value="F:enzyme activator activity"/>
    <property type="evidence" value="ECO:0007669"/>
    <property type="project" value="InterPro"/>
</dbReference>
<evidence type="ECO:0000256" key="4">
    <source>
        <dbReference type="ARBA" id="ARBA00022801"/>
    </source>
</evidence>
<dbReference type="SUPFAM" id="SSF53163">
    <property type="entry name" value="HybD-like"/>
    <property type="match status" value="1"/>
</dbReference>
<dbReference type="PANTHER" id="PTHR30302">
    <property type="entry name" value="HYDROGENASE 1 MATURATION PROTEASE"/>
    <property type="match status" value="1"/>
</dbReference>
<dbReference type="KEGG" id="ncv:NCAV_0542"/>
<evidence type="ECO:0000313" key="6">
    <source>
        <dbReference type="Proteomes" id="UP000236248"/>
    </source>
</evidence>
<keyword evidence="2 5" id="KW-0645">Protease</keyword>
<keyword evidence="3" id="KW-0064">Aspartyl protease</keyword>
<dbReference type="Proteomes" id="UP000236248">
    <property type="component" value="Chromosome NCAV"/>
</dbReference>
<reference evidence="6" key="1">
    <citation type="submission" date="2018-01" db="EMBL/GenBank/DDBJ databases">
        <authorList>
            <person name="Kerou L M."/>
        </authorList>
    </citation>
    <scope>NUCLEOTIDE SEQUENCE [LARGE SCALE GENOMIC DNA]</scope>
    <source>
        <strain evidence="6">SCU2</strain>
    </source>
</reference>
<dbReference type="AlphaFoldDB" id="A0A2K5AQ35"/>
<keyword evidence="6" id="KW-1185">Reference proteome</keyword>
<dbReference type="InterPro" id="IPR000671">
    <property type="entry name" value="Peptidase_A31"/>
</dbReference>
<evidence type="ECO:0000256" key="1">
    <source>
        <dbReference type="ARBA" id="ARBA00006814"/>
    </source>
</evidence>
<dbReference type="Gene3D" id="3.40.50.1450">
    <property type="entry name" value="HybD-like"/>
    <property type="match status" value="1"/>
</dbReference>
<comment type="similarity">
    <text evidence="1">Belongs to the peptidase A31 family.</text>
</comment>
<dbReference type="NCBIfam" id="TIGR00072">
    <property type="entry name" value="hydrog_prot"/>
    <property type="match status" value="1"/>
</dbReference>
<evidence type="ECO:0000256" key="2">
    <source>
        <dbReference type="ARBA" id="ARBA00022670"/>
    </source>
</evidence>
<keyword evidence="4" id="KW-0378">Hydrolase</keyword>
<dbReference type="CDD" id="cd00518">
    <property type="entry name" value="H2MP"/>
    <property type="match status" value="1"/>
</dbReference>
<organism evidence="5 6">
    <name type="scientific">Candidatus Nitrosocaldus cavascurensis</name>
    <dbReference type="NCBI Taxonomy" id="2058097"/>
    <lineage>
        <taxon>Archaea</taxon>
        <taxon>Nitrososphaerota</taxon>
        <taxon>Nitrososphaeria</taxon>
        <taxon>Candidatus Nitrosocaldales</taxon>
        <taxon>Candidatus Nitrosocaldaceae</taxon>
        <taxon>Candidatus Nitrosocaldus</taxon>
    </lineage>
</organism>
<dbReference type="Pfam" id="PF01750">
    <property type="entry name" value="HycI"/>
    <property type="match status" value="1"/>
</dbReference>
<proteinExistence type="inferred from homology"/>
<sequence>MMNERKKGVLVVGIGNEYRRDDGIGVVVARHLKSMIESKVDVVEASDASSLIDMMELGYKKMVIVDAIHSNVGGVVYRFRKEEILKMGQYKQQQQSSTHAMDVAEAIKLAVELGVAKDMDVVMFGVEGNDFGFGEGLSKEVMESVNRVVDEIIKEIGEHNNNA</sequence>
<dbReference type="InterPro" id="IPR023430">
    <property type="entry name" value="Pept_HybD-like_dom_sf"/>
</dbReference>
<dbReference type="PANTHER" id="PTHR30302:SF1">
    <property type="entry name" value="HYDROGENASE 2 MATURATION PROTEASE"/>
    <property type="match status" value="1"/>
</dbReference>
<gene>
    <name evidence="5" type="ORF">NCAV_0542</name>
</gene>
<accession>A0A2K5AQ35</accession>
<dbReference type="GO" id="GO:0004190">
    <property type="term" value="F:aspartic-type endopeptidase activity"/>
    <property type="evidence" value="ECO:0007669"/>
    <property type="project" value="UniProtKB-KW"/>
</dbReference>
<evidence type="ECO:0000313" key="5">
    <source>
        <dbReference type="EMBL" id="SPC33735.1"/>
    </source>
</evidence>
<protein>
    <submittedName>
        <fullName evidence="5">Putative Hydrogenase 2 maturation protease</fullName>
    </submittedName>
</protein>
<name>A0A2K5AQ35_9ARCH</name>
<evidence type="ECO:0000256" key="3">
    <source>
        <dbReference type="ARBA" id="ARBA00022750"/>
    </source>
</evidence>
<dbReference type="GO" id="GO:0016485">
    <property type="term" value="P:protein processing"/>
    <property type="evidence" value="ECO:0007669"/>
    <property type="project" value="TreeGrafter"/>
</dbReference>
<dbReference type="PRINTS" id="PR00446">
    <property type="entry name" value="HYDRGNUPTAKE"/>
</dbReference>